<dbReference type="EMBL" id="CP074694">
    <property type="protein sequence ID" value="QVL34666.1"/>
    <property type="molecule type" value="Genomic_DNA"/>
</dbReference>
<feature type="binding site" evidence="5">
    <location>
        <begin position="110"/>
        <end position="111"/>
    </location>
    <ligand>
        <name>pyridoxal 5'-phosphate</name>
        <dbReference type="ChEBI" id="CHEBI:597326"/>
    </ligand>
</feature>
<dbReference type="FunFam" id="3.40.640.10:FF:000004">
    <property type="entry name" value="Acetylornithine aminotransferase"/>
    <property type="match status" value="1"/>
</dbReference>
<comment type="catalytic activity">
    <reaction evidence="5">
        <text>N(2)-acetyl-L-ornithine + 2-oxoglutarate = N-acetyl-L-glutamate 5-semialdehyde + L-glutamate</text>
        <dbReference type="Rhea" id="RHEA:18049"/>
        <dbReference type="ChEBI" id="CHEBI:16810"/>
        <dbReference type="ChEBI" id="CHEBI:29123"/>
        <dbReference type="ChEBI" id="CHEBI:29985"/>
        <dbReference type="ChEBI" id="CHEBI:57805"/>
        <dbReference type="EC" id="2.6.1.11"/>
    </reaction>
</comment>
<dbReference type="EC" id="2.6.1.11" evidence="5"/>
<keyword evidence="7" id="KW-1185">Reference proteome</keyword>
<dbReference type="GO" id="GO:0030170">
    <property type="term" value="F:pyridoxal phosphate binding"/>
    <property type="evidence" value="ECO:0007669"/>
    <property type="project" value="InterPro"/>
</dbReference>
<dbReference type="CDD" id="cd00610">
    <property type="entry name" value="OAT_like"/>
    <property type="match status" value="1"/>
</dbReference>
<dbReference type="PANTHER" id="PTHR11986">
    <property type="entry name" value="AMINOTRANSFERASE CLASS III"/>
    <property type="match status" value="1"/>
</dbReference>
<comment type="pathway">
    <text evidence="5">Amino-acid biosynthesis; L-arginine biosynthesis; N(2)-acetyl-L-ornithine from L-glutamate: step 4/4.</text>
</comment>
<evidence type="ECO:0000256" key="5">
    <source>
        <dbReference type="HAMAP-Rule" id="MF_01107"/>
    </source>
</evidence>
<keyword evidence="2 5" id="KW-0028">Amino-acid biosynthesis</keyword>
<dbReference type="NCBIfam" id="NF002325">
    <property type="entry name" value="PRK01278.1"/>
    <property type="match status" value="1"/>
</dbReference>
<organism evidence="6 7">
    <name type="scientific">Telmatocola sphagniphila</name>
    <dbReference type="NCBI Taxonomy" id="1123043"/>
    <lineage>
        <taxon>Bacteria</taxon>
        <taxon>Pseudomonadati</taxon>
        <taxon>Planctomycetota</taxon>
        <taxon>Planctomycetia</taxon>
        <taxon>Gemmatales</taxon>
        <taxon>Gemmataceae</taxon>
    </lineage>
</organism>
<name>A0A8E6BAB1_9BACT</name>
<comment type="subunit">
    <text evidence="5">Homodimer.</text>
</comment>
<feature type="binding site" evidence="5">
    <location>
        <position position="148"/>
    </location>
    <ligand>
        <name>N(2)-acetyl-L-ornithine</name>
        <dbReference type="ChEBI" id="CHEBI:57805"/>
    </ligand>
</feature>
<comment type="cofactor">
    <cofactor evidence="5">
        <name>pyridoxal 5'-phosphate</name>
        <dbReference type="ChEBI" id="CHEBI:597326"/>
    </cofactor>
    <text evidence="5">Binds 1 pyridoxal phosphate per subunit.</text>
</comment>
<comment type="caution">
    <text evidence="5">Lacks conserved residue(s) required for the propagation of feature annotation.</text>
</comment>
<dbReference type="GO" id="GO:0042802">
    <property type="term" value="F:identical protein binding"/>
    <property type="evidence" value="ECO:0007669"/>
    <property type="project" value="TreeGrafter"/>
</dbReference>
<dbReference type="KEGG" id="tsph:KIH39_12380"/>
<dbReference type="InterPro" id="IPR004636">
    <property type="entry name" value="AcOrn/SuccOrn_fam"/>
</dbReference>
<reference evidence="6" key="1">
    <citation type="submission" date="2021-05" db="EMBL/GenBank/DDBJ databases">
        <title>Complete genome sequence of the cellulolytic planctomycete Telmatocola sphagniphila SP2T and characterization of the first cellulase from planctomycetes.</title>
        <authorList>
            <person name="Rakitin A.L."/>
            <person name="Beletsky A.V."/>
            <person name="Naumoff D.G."/>
            <person name="Kulichevskaya I.S."/>
            <person name="Mardanov A.V."/>
            <person name="Ravin N.V."/>
            <person name="Dedysh S.N."/>
        </authorList>
    </citation>
    <scope>NUCLEOTIDE SEQUENCE</scope>
    <source>
        <strain evidence="6">SP2T</strain>
    </source>
</reference>
<dbReference type="InterPro" id="IPR049704">
    <property type="entry name" value="Aminotrans_3_PPA_site"/>
</dbReference>
<keyword evidence="5" id="KW-0055">Arginine biosynthesis</keyword>
<dbReference type="Pfam" id="PF00202">
    <property type="entry name" value="Aminotran_3"/>
    <property type="match status" value="1"/>
</dbReference>
<dbReference type="HAMAP" id="MF_01107">
    <property type="entry name" value="ArgD_aminotrans_3"/>
    <property type="match status" value="1"/>
</dbReference>
<dbReference type="Proteomes" id="UP000676194">
    <property type="component" value="Chromosome"/>
</dbReference>
<dbReference type="NCBIfam" id="TIGR00707">
    <property type="entry name" value="argD"/>
    <property type="match status" value="1"/>
</dbReference>
<dbReference type="GO" id="GO:0005737">
    <property type="term" value="C:cytoplasm"/>
    <property type="evidence" value="ECO:0007669"/>
    <property type="project" value="UniProtKB-SubCell"/>
</dbReference>
<gene>
    <name evidence="5" type="primary">argD</name>
    <name evidence="6" type="ORF">KIH39_12380</name>
</gene>
<evidence type="ECO:0000313" key="7">
    <source>
        <dbReference type="Proteomes" id="UP000676194"/>
    </source>
</evidence>
<dbReference type="InterPro" id="IPR015424">
    <property type="entry name" value="PyrdxlP-dep_Trfase"/>
</dbReference>
<dbReference type="PROSITE" id="PS00600">
    <property type="entry name" value="AA_TRANSFER_CLASS_3"/>
    <property type="match status" value="1"/>
</dbReference>
<keyword evidence="1 5" id="KW-0032">Aminotransferase</keyword>
<sequence length="405" mass="43970">MIAVKSSADTIEQFKKYVIGNYNRYPVCLVRGEGSHVWDAEGVRYLDFFPGWGCGILGHCPAKVVEAVQEQVARLIHVPNTWYTESQGELAEALSTRTDFEAKAFFCNSGTEANEAAIKLARLNGHGTGPAGGNRYKIITMLNSFHGRTYGSLSATAQPKYHQGVEPMLPGFVYCPFGDLQAVASKIDGETIAILLEPIQGEGGINLPPEGYLAGLRKLCDEHKLLLIFDEVQTGMGRTGKWYTHQHWGVIPDIVTLAKAVAGGVALGGLLAKPHVAEKLKPGTHAATFGGNPIACAAALATIATIEEDGLLERANAIGDRFREHFSRIQKKSPLIEELRIKGTMIGVQLRCEGAPIVAECLKRQLLINCTHSTVLRLLPSLTLSDAEIDEGCFIMEEVILNHKV</sequence>
<evidence type="ECO:0000256" key="2">
    <source>
        <dbReference type="ARBA" id="ARBA00022605"/>
    </source>
</evidence>
<comment type="subcellular location">
    <subcellularLocation>
        <location evidence="5">Cytoplasm</location>
    </subcellularLocation>
</comment>
<proteinExistence type="inferred from homology"/>
<dbReference type="InterPro" id="IPR005814">
    <property type="entry name" value="Aminotrans_3"/>
</dbReference>
<dbReference type="PANTHER" id="PTHR11986:SF79">
    <property type="entry name" value="ACETYLORNITHINE AMINOTRANSFERASE, MITOCHONDRIAL"/>
    <property type="match status" value="1"/>
</dbReference>
<dbReference type="InterPro" id="IPR050103">
    <property type="entry name" value="Class-III_PLP-dep_AT"/>
</dbReference>
<comment type="miscellaneous">
    <text evidence="5">May also have succinyldiaminopimelate aminotransferase activity, thus carrying out the corresponding step in lysine biosynthesis.</text>
</comment>
<feature type="binding site" evidence="5">
    <location>
        <position position="145"/>
    </location>
    <ligand>
        <name>pyridoxal 5'-phosphate</name>
        <dbReference type="ChEBI" id="CHEBI:597326"/>
    </ligand>
</feature>
<feature type="modified residue" description="N6-(pyridoxal phosphate)lysine" evidence="5">
    <location>
        <position position="259"/>
    </location>
</feature>
<evidence type="ECO:0000256" key="1">
    <source>
        <dbReference type="ARBA" id="ARBA00022576"/>
    </source>
</evidence>
<dbReference type="Gene3D" id="3.40.640.10">
    <property type="entry name" value="Type I PLP-dependent aspartate aminotransferase-like (Major domain)"/>
    <property type="match status" value="1"/>
</dbReference>
<evidence type="ECO:0000256" key="3">
    <source>
        <dbReference type="ARBA" id="ARBA00022679"/>
    </source>
</evidence>
<dbReference type="Gene3D" id="3.90.1150.10">
    <property type="entry name" value="Aspartate Aminotransferase, domain 1"/>
    <property type="match status" value="1"/>
</dbReference>
<protein>
    <recommendedName>
        <fullName evidence="5">Acetylornithine aminotransferase</fullName>
        <shortName evidence="5">ACOAT</shortName>
        <ecNumber evidence="5">2.6.1.11</ecNumber>
    </recommendedName>
</protein>
<feature type="binding site" evidence="5">
    <location>
        <begin position="230"/>
        <end position="233"/>
    </location>
    <ligand>
        <name>pyridoxal 5'-phosphate</name>
        <dbReference type="ChEBI" id="CHEBI:597326"/>
    </ligand>
</feature>
<dbReference type="SUPFAM" id="SSF53383">
    <property type="entry name" value="PLP-dependent transferases"/>
    <property type="match status" value="1"/>
</dbReference>
<feature type="binding site" evidence="5">
    <location>
        <position position="288"/>
    </location>
    <ligand>
        <name>pyridoxal 5'-phosphate</name>
        <dbReference type="ChEBI" id="CHEBI:597326"/>
    </ligand>
</feature>
<dbReference type="InterPro" id="IPR015422">
    <property type="entry name" value="PyrdxlP-dep_Trfase_small"/>
</dbReference>
<dbReference type="UniPathway" id="UPA00068">
    <property type="reaction ID" value="UER00109"/>
</dbReference>
<dbReference type="AlphaFoldDB" id="A0A8E6BAB1"/>
<dbReference type="PIRSF" id="PIRSF000521">
    <property type="entry name" value="Transaminase_4ab_Lys_Orn"/>
    <property type="match status" value="1"/>
</dbReference>
<evidence type="ECO:0000313" key="6">
    <source>
        <dbReference type="EMBL" id="QVL34666.1"/>
    </source>
</evidence>
<accession>A0A8E6BAB1</accession>
<keyword evidence="3 5" id="KW-0808">Transferase</keyword>
<dbReference type="GO" id="GO:0006526">
    <property type="term" value="P:L-arginine biosynthetic process"/>
    <property type="evidence" value="ECO:0007669"/>
    <property type="project" value="UniProtKB-UniRule"/>
</dbReference>
<dbReference type="RefSeq" id="WP_213499869.1">
    <property type="nucleotide sequence ID" value="NZ_CP074694.1"/>
</dbReference>
<dbReference type="GO" id="GO:0003992">
    <property type="term" value="F:N2-acetyl-L-ornithine:2-oxoglutarate 5-aminotransferase activity"/>
    <property type="evidence" value="ECO:0007669"/>
    <property type="project" value="UniProtKB-UniRule"/>
</dbReference>
<evidence type="ECO:0000256" key="4">
    <source>
        <dbReference type="ARBA" id="ARBA00022898"/>
    </source>
</evidence>
<comment type="similarity">
    <text evidence="5">Belongs to the class-III pyridoxal-phosphate-dependent aminotransferase family. ArgD subfamily.</text>
</comment>
<dbReference type="InterPro" id="IPR015421">
    <property type="entry name" value="PyrdxlP-dep_Trfase_major"/>
</dbReference>
<keyword evidence="4 5" id="KW-0663">Pyridoxal phosphate</keyword>
<keyword evidence="5" id="KW-0963">Cytoplasm</keyword>